<keyword evidence="2" id="KW-0472">Membrane</keyword>
<keyword evidence="2" id="KW-1133">Transmembrane helix</keyword>
<keyword evidence="3" id="KW-1185">Reference proteome</keyword>
<keyword evidence="2" id="KW-0812">Transmembrane</keyword>
<feature type="region of interest" description="Disordered" evidence="1">
    <location>
        <begin position="39"/>
        <end position="73"/>
    </location>
</feature>
<accession>A0A9W3D3Y1</accession>
<evidence type="ECO:0000313" key="4">
    <source>
        <dbReference type="RefSeq" id="XP_056858399.1"/>
    </source>
</evidence>
<feature type="transmembrane region" description="Helical" evidence="2">
    <location>
        <begin position="12"/>
        <end position="33"/>
    </location>
</feature>
<proteinExistence type="predicted"/>
<evidence type="ECO:0000256" key="1">
    <source>
        <dbReference type="SAM" id="MobiDB-lite"/>
    </source>
</evidence>
<evidence type="ECO:0000256" key="2">
    <source>
        <dbReference type="SAM" id="Phobius"/>
    </source>
</evidence>
<dbReference type="GeneID" id="130507765"/>
<gene>
    <name evidence="4" type="primary">LOC130507765</name>
</gene>
<sequence length="145" mass="15870">MENSKDETIGVVLRCFIVGAILILILAVSSRCYKAIRRARKASKKTSSRPASRTTTQESILVVSNEPESRPPLYENLIQEDGRGPMLETRYEEMVAKNKLSPMMSMDSSPIMESCPTNIGGGGPKNHAYAVVEFVFGGPNDSDSD</sequence>
<dbReference type="RefSeq" id="XP_056858399.1">
    <property type="nucleotide sequence ID" value="XM_057002419.1"/>
</dbReference>
<name>A0A9W3D3Y1_RAPSA</name>
<protein>
    <submittedName>
        <fullName evidence="4">Uncharacterized protein LOC130507765</fullName>
    </submittedName>
</protein>
<evidence type="ECO:0000313" key="3">
    <source>
        <dbReference type="Proteomes" id="UP000504610"/>
    </source>
</evidence>
<dbReference type="Proteomes" id="UP000504610">
    <property type="component" value="Unplaced"/>
</dbReference>
<organism evidence="3 4">
    <name type="scientific">Raphanus sativus</name>
    <name type="common">Radish</name>
    <name type="synonym">Raphanus raphanistrum var. sativus</name>
    <dbReference type="NCBI Taxonomy" id="3726"/>
    <lineage>
        <taxon>Eukaryota</taxon>
        <taxon>Viridiplantae</taxon>
        <taxon>Streptophyta</taxon>
        <taxon>Embryophyta</taxon>
        <taxon>Tracheophyta</taxon>
        <taxon>Spermatophyta</taxon>
        <taxon>Magnoliopsida</taxon>
        <taxon>eudicotyledons</taxon>
        <taxon>Gunneridae</taxon>
        <taxon>Pentapetalae</taxon>
        <taxon>rosids</taxon>
        <taxon>malvids</taxon>
        <taxon>Brassicales</taxon>
        <taxon>Brassicaceae</taxon>
        <taxon>Brassiceae</taxon>
        <taxon>Raphanus</taxon>
    </lineage>
</organism>
<dbReference type="KEGG" id="rsz:130507765"/>
<dbReference type="AlphaFoldDB" id="A0A9W3D3Y1"/>
<reference evidence="4" key="1">
    <citation type="submission" date="2025-08" db="UniProtKB">
        <authorList>
            <consortium name="RefSeq"/>
        </authorList>
    </citation>
    <scope>IDENTIFICATION</scope>
    <source>
        <tissue evidence="4">Leaf</tissue>
    </source>
</reference>